<evidence type="ECO:0000313" key="3">
    <source>
        <dbReference type="Proteomes" id="UP000574276"/>
    </source>
</evidence>
<dbReference type="InterPro" id="IPR016040">
    <property type="entry name" value="NAD(P)-bd_dom"/>
</dbReference>
<keyword evidence="3" id="KW-1185">Reference proteome</keyword>
<organism evidence="2 3">
    <name type="scientific">Variimorphobacter saccharofermentans</name>
    <dbReference type="NCBI Taxonomy" id="2755051"/>
    <lineage>
        <taxon>Bacteria</taxon>
        <taxon>Bacillati</taxon>
        <taxon>Bacillota</taxon>
        <taxon>Clostridia</taxon>
        <taxon>Lachnospirales</taxon>
        <taxon>Lachnospiraceae</taxon>
        <taxon>Variimorphobacter</taxon>
    </lineage>
</organism>
<dbReference type="RefSeq" id="WP_228352543.1">
    <property type="nucleotide sequence ID" value="NZ_JACEGA010000001.1"/>
</dbReference>
<protein>
    <submittedName>
        <fullName evidence="2">GDP-mannose 4,6-dehydratase</fullName>
    </submittedName>
</protein>
<dbReference type="CDD" id="cd05260">
    <property type="entry name" value="GDP_MD_SDR_e"/>
    <property type="match status" value="1"/>
</dbReference>
<reference evidence="2 3" key="1">
    <citation type="submission" date="2020-07" db="EMBL/GenBank/DDBJ databases">
        <title>Characterization and genome sequencing of isolate MD1, a novel member within the family Lachnospiraceae.</title>
        <authorList>
            <person name="Rettenmaier R."/>
            <person name="Di Bello L."/>
            <person name="Zinser C."/>
            <person name="Scheitz K."/>
            <person name="Liebl W."/>
            <person name="Zverlov V."/>
        </authorList>
    </citation>
    <scope>NUCLEOTIDE SEQUENCE [LARGE SCALE GENOMIC DNA]</scope>
    <source>
        <strain evidence="2 3">MD1</strain>
    </source>
</reference>
<evidence type="ECO:0000259" key="1">
    <source>
        <dbReference type="Pfam" id="PF16363"/>
    </source>
</evidence>
<accession>A0A839JZP0</accession>
<comment type="caution">
    <text evidence="2">The sequence shown here is derived from an EMBL/GenBank/DDBJ whole genome shotgun (WGS) entry which is preliminary data.</text>
</comment>
<evidence type="ECO:0000313" key="2">
    <source>
        <dbReference type="EMBL" id="MBB2182854.1"/>
    </source>
</evidence>
<feature type="domain" description="NAD(P)-binding" evidence="1">
    <location>
        <begin position="4"/>
        <end position="301"/>
    </location>
</feature>
<dbReference type="PANTHER" id="PTHR43000">
    <property type="entry name" value="DTDP-D-GLUCOSE 4,6-DEHYDRATASE-RELATED"/>
    <property type="match status" value="1"/>
</dbReference>
<dbReference type="SUPFAM" id="SSF51735">
    <property type="entry name" value="NAD(P)-binding Rossmann-fold domains"/>
    <property type="match status" value="1"/>
</dbReference>
<dbReference type="InterPro" id="IPR036291">
    <property type="entry name" value="NAD(P)-bd_dom_sf"/>
</dbReference>
<dbReference type="Gene3D" id="3.90.25.10">
    <property type="entry name" value="UDP-galactose 4-epimerase, domain 1"/>
    <property type="match status" value="1"/>
</dbReference>
<dbReference type="EMBL" id="JACEGA010000001">
    <property type="protein sequence ID" value="MBB2182854.1"/>
    <property type="molecule type" value="Genomic_DNA"/>
</dbReference>
<proteinExistence type="predicted"/>
<dbReference type="PRINTS" id="PR01713">
    <property type="entry name" value="NUCEPIMERASE"/>
</dbReference>
<dbReference type="Proteomes" id="UP000574276">
    <property type="component" value="Unassembled WGS sequence"/>
</dbReference>
<name>A0A839JZP0_9FIRM</name>
<dbReference type="Gene3D" id="3.40.50.720">
    <property type="entry name" value="NAD(P)-binding Rossmann-like Domain"/>
    <property type="match status" value="1"/>
</dbReference>
<gene>
    <name evidence="2" type="ORF">H0486_08195</name>
</gene>
<sequence length="316" mass="35661">MKALIIGAAGFVGNYLIDHLIHDCHWSVAVTKLENEVIEHQEVEQYNLDILDKQAITRLLRVLQPNYIFHLAAQSSVALSWKNPSLTIDVNVKGSINVLDAIRELDYYPRILLIGSGEEYGHILPEETPISEENHTRPGNIYAASKVCQNMIGKIYSEAYHMDIVMVRAFNHIGPKQSPTFVVADFCKQVAEIEKGLKEPIIRVGNLSAKRDFTDVRDVVRAYSLLMKKGKAGETYNIGSGKAISIEEILKLVLSNSDTQISIEIDKNKLRPVDVPIIEADIRKLQECTGWEPSININQTILDSLNYWRFHSNTNH</sequence>
<dbReference type="AlphaFoldDB" id="A0A839JZP0"/>
<dbReference type="Pfam" id="PF16363">
    <property type="entry name" value="GDP_Man_Dehyd"/>
    <property type="match status" value="1"/>
</dbReference>